<organism evidence="7 8">
    <name type="scientific">Candidozyma auris</name>
    <name type="common">Yeast</name>
    <name type="synonym">Candida auris</name>
    <dbReference type="NCBI Taxonomy" id="498019"/>
    <lineage>
        <taxon>Eukaryota</taxon>
        <taxon>Fungi</taxon>
        <taxon>Dikarya</taxon>
        <taxon>Ascomycota</taxon>
        <taxon>Saccharomycotina</taxon>
        <taxon>Pichiomycetes</taxon>
        <taxon>Metschnikowiaceae</taxon>
        <taxon>Candidozyma</taxon>
    </lineage>
</organism>
<evidence type="ECO:0000256" key="3">
    <source>
        <dbReference type="ARBA" id="ARBA00022574"/>
    </source>
</evidence>
<dbReference type="VEuPathDB" id="FungiDB:CJJ07_001309"/>
<feature type="repeat" description="WD" evidence="6">
    <location>
        <begin position="117"/>
        <end position="158"/>
    </location>
</feature>
<evidence type="ECO:0000256" key="1">
    <source>
        <dbReference type="ARBA" id="ARBA00004123"/>
    </source>
</evidence>
<dbReference type="PROSITE" id="PS50082">
    <property type="entry name" value="WD_REPEATS_2"/>
    <property type="match status" value="2"/>
</dbReference>
<evidence type="ECO:0000313" key="8">
    <source>
        <dbReference type="Proteomes" id="UP000037122"/>
    </source>
</evidence>
<gene>
    <name evidence="7" type="ORF">QG37_02179</name>
</gene>
<dbReference type="VEuPathDB" id="FungiDB:B9J08_003150"/>
<dbReference type="VEuPathDB" id="FungiDB:CJI96_0001684"/>
<dbReference type="PANTHER" id="PTHR19861">
    <property type="entry name" value="WD40 REPEAT PROTEIN SWD2"/>
    <property type="match status" value="1"/>
</dbReference>
<dbReference type="InterPro" id="IPR036322">
    <property type="entry name" value="WD40_repeat_dom_sf"/>
</dbReference>
<reference evidence="8" key="1">
    <citation type="journal article" date="2015" name="BMC Genomics">
        <title>Draft genome of a commonly misdiagnosed multidrug resistant pathogen Candida auris.</title>
        <authorList>
            <person name="Chatterjee S."/>
            <person name="Alampalli S.V."/>
            <person name="Nageshan R.K."/>
            <person name="Chettiar S.T."/>
            <person name="Joshi S."/>
            <person name="Tatu U.S."/>
        </authorList>
    </citation>
    <scope>NUCLEOTIDE SEQUENCE [LARGE SCALE GENOMIC DNA]</scope>
    <source>
        <strain evidence="8">6684</strain>
    </source>
</reference>
<evidence type="ECO:0000256" key="4">
    <source>
        <dbReference type="ARBA" id="ARBA00022737"/>
    </source>
</evidence>
<dbReference type="Proteomes" id="UP000037122">
    <property type="component" value="Unassembled WGS sequence"/>
</dbReference>
<evidence type="ECO:0000256" key="2">
    <source>
        <dbReference type="ARBA" id="ARBA00005616"/>
    </source>
</evidence>
<keyword evidence="3 6" id="KW-0853">WD repeat</keyword>
<dbReference type="AlphaFoldDB" id="A0A0L0P4I5"/>
<comment type="caution">
    <text evidence="7">The sequence shown here is derived from an EMBL/GenBank/DDBJ whole genome shotgun (WGS) entry which is preliminary data.</text>
</comment>
<dbReference type="Gene3D" id="2.130.10.10">
    <property type="entry name" value="YVTN repeat-like/Quinoprotein amine dehydrogenase"/>
    <property type="match status" value="1"/>
</dbReference>
<dbReference type="PROSITE" id="PS50294">
    <property type="entry name" value="WD_REPEATS_REGION"/>
    <property type="match status" value="1"/>
</dbReference>
<keyword evidence="4" id="KW-0677">Repeat</keyword>
<evidence type="ECO:0000256" key="6">
    <source>
        <dbReference type="PROSITE-ProRule" id="PRU00221"/>
    </source>
</evidence>
<dbReference type="GO" id="GO:0003682">
    <property type="term" value="F:chromatin binding"/>
    <property type="evidence" value="ECO:0007669"/>
    <property type="project" value="TreeGrafter"/>
</dbReference>
<dbReference type="SUPFAM" id="SSF50978">
    <property type="entry name" value="WD40 repeat-like"/>
    <property type="match status" value="1"/>
</dbReference>
<name>A0A0L0P4I5_CANAR</name>
<feature type="repeat" description="WD" evidence="6">
    <location>
        <begin position="26"/>
        <end position="67"/>
    </location>
</feature>
<dbReference type="Pfam" id="PF00400">
    <property type="entry name" value="WD40"/>
    <property type="match status" value="2"/>
</dbReference>
<proteinExistence type="inferred from homology"/>
<dbReference type="InterPro" id="IPR015943">
    <property type="entry name" value="WD40/YVTN_repeat-like_dom_sf"/>
</dbReference>
<evidence type="ECO:0000256" key="5">
    <source>
        <dbReference type="ARBA" id="ARBA00023242"/>
    </source>
</evidence>
<dbReference type="GO" id="GO:0016070">
    <property type="term" value="P:RNA metabolic process"/>
    <property type="evidence" value="ECO:0007669"/>
    <property type="project" value="UniProtKB-ARBA"/>
</dbReference>
<sequence>MSKKSLSTVAITDKVLSTLRPAKNFSNHEGASITSLDFDDSGQFLLSAGVDRLIQLYDCHKGTKVKVIPSQKYGAHLARFTHHDNCCLHASTPASETDADHSVRYLSLTTKSYLRYFRGHKDQVTCLEVNPVSETFLSASADHTVKHWDLRATTPLGNVVAGQTSLVAYDPHGIVFVVAKDPDAADDSGKGTVQFYDLSHYERGPFATASIYCTPGQRWTKTEFSNNGKLLLIGTDSADHYILDAMLGKLLTRLSQLEEPQVGWLRFNYASSGLVSFTSCGKFVLAGSPSGKISLFDLSTVKASEKNPSVVKPFDVLNGYGISKIVAWNPKLLNVATADDLVVLWAPDVDGDLI</sequence>
<protein>
    <submittedName>
        <fullName evidence="7">Uncharacterized protein</fullName>
    </submittedName>
</protein>
<dbReference type="InterPro" id="IPR001680">
    <property type="entry name" value="WD40_rpt"/>
</dbReference>
<dbReference type="InterPro" id="IPR037867">
    <property type="entry name" value="Swd2/WDR82"/>
</dbReference>
<comment type="similarity">
    <text evidence="2">Belongs to the WD repeat SWD2 family.</text>
</comment>
<evidence type="ECO:0000313" key="7">
    <source>
        <dbReference type="EMBL" id="KNE01287.1"/>
    </source>
</evidence>
<keyword evidence="5" id="KW-0539">Nucleus</keyword>
<dbReference type="VEuPathDB" id="FungiDB:CJI97_003222"/>
<dbReference type="EMBL" id="LGST01000016">
    <property type="protein sequence ID" value="KNE01287.1"/>
    <property type="molecule type" value="Genomic_DNA"/>
</dbReference>
<dbReference type="VEuPathDB" id="FungiDB:CJJ09_000956"/>
<dbReference type="VEuPathDB" id="FungiDB:QG37_02179"/>
<dbReference type="GO" id="GO:0048188">
    <property type="term" value="C:Set1C/COMPASS complex"/>
    <property type="evidence" value="ECO:0007669"/>
    <property type="project" value="TreeGrafter"/>
</dbReference>
<accession>A0A0L0P4I5</accession>
<dbReference type="SMART" id="SM00320">
    <property type="entry name" value="WD40"/>
    <property type="match status" value="3"/>
</dbReference>
<dbReference type="PANTHER" id="PTHR19861:SF0">
    <property type="entry name" value="WD REPEAT-CONTAINING PROTEIN 82"/>
    <property type="match status" value="1"/>
</dbReference>
<comment type="subcellular location">
    <subcellularLocation>
        <location evidence="1">Nucleus</location>
    </subcellularLocation>
</comment>